<reference evidence="1 2" key="1">
    <citation type="submission" date="2023-10" db="EMBL/GenBank/DDBJ databases">
        <title>Genome-Wide Identification Analysis in wild type Solanum Pinnatisectum Reveals Some Genes Defensing Phytophthora Infestans.</title>
        <authorList>
            <person name="Sun C."/>
        </authorList>
    </citation>
    <scope>NUCLEOTIDE SEQUENCE [LARGE SCALE GENOMIC DNA]</scope>
    <source>
        <strain evidence="1">LQN</strain>
        <tissue evidence="1">Leaf</tissue>
    </source>
</reference>
<name>A0AAV9KT14_9SOLN</name>
<dbReference type="EMBL" id="JAWPEI010000009">
    <property type="protein sequence ID" value="KAK4716590.1"/>
    <property type="molecule type" value="Genomic_DNA"/>
</dbReference>
<comment type="caution">
    <text evidence="1">The sequence shown here is derived from an EMBL/GenBank/DDBJ whole genome shotgun (WGS) entry which is preliminary data.</text>
</comment>
<dbReference type="Proteomes" id="UP001311915">
    <property type="component" value="Unassembled WGS sequence"/>
</dbReference>
<evidence type="ECO:0000313" key="2">
    <source>
        <dbReference type="Proteomes" id="UP001311915"/>
    </source>
</evidence>
<protein>
    <submittedName>
        <fullName evidence="1">Uncharacterized protein</fullName>
    </submittedName>
</protein>
<proteinExistence type="predicted"/>
<dbReference type="AlphaFoldDB" id="A0AAV9KT14"/>
<gene>
    <name evidence="1" type="ORF">R3W88_014928</name>
</gene>
<organism evidence="1 2">
    <name type="scientific">Solanum pinnatisectum</name>
    <name type="common">tansyleaf nightshade</name>
    <dbReference type="NCBI Taxonomy" id="50273"/>
    <lineage>
        <taxon>Eukaryota</taxon>
        <taxon>Viridiplantae</taxon>
        <taxon>Streptophyta</taxon>
        <taxon>Embryophyta</taxon>
        <taxon>Tracheophyta</taxon>
        <taxon>Spermatophyta</taxon>
        <taxon>Magnoliopsida</taxon>
        <taxon>eudicotyledons</taxon>
        <taxon>Gunneridae</taxon>
        <taxon>Pentapetalae</taxon>
        <taxon>asterids</taxon>
        <taxon>lamiids</taxon>
        <taxon>Solanales</taxon>
        <taxon>Solanaceae</taxon>
        <taxon>Solanoideae</taxon>
        <taxon>Solaneae</taxon>
        <taxon>Solanum</taxon>
    </lineage>
</organism>
<sequence length="105" mass="11865">MSIRAKQRHTSLPFPILIKELCLCAGDRDAPASFEMLPATNGCDSIVDRVWVGTFDISRALEFAPRILNNYFQAHPPSIVRRNVYEFSKLLPHTIKFGIVLHGNI</sequence>
<accession>A0AAV9KT14</accession>
<evidence type="ECO:0000313" key="1">
    <source>
        <dbReference type="EMBL" id="KAK4716590.1"/>
    </source>
</evidence>
<keyword evidence="2" id="KW-1185">Reference proteome</keyword>